<evidence type="ECO:0000313" key="2">
    <source>
        <dbReference type="EMBL" id="UVI30240.1"/>
    </source>
</evidence>
<name>A0ABY5SCL2_9BACL</name>
<accession>A0ABY5SCL2</accession>
<sequence length="617" mass="71416">MNNRAHIDQALHDINELIATNSADAAYMNYKVLIEQIESTVYAEDLSLKAEVYASFAYFLFRVSEYDQCFKMLMKALHYGYSNDEIEKLLWEAFIEPNEHEFKAIYEANLQFLITNGYLHMPHPMGYHELPYWLLPTGADNIYYIYDRENKVIGEKITLYDYQNIPSLPAADAFSDYLLLENWNLNIILTCTNVIRRMNKKSYIVFSEIGKFLSCLQGALLDDSILSNVLIFDKLEGMNEYIARTNAFLPRNILNLINQENEQPKKILHAIHTHRLKKGNRNGDRILLSICIPSFNRGKRAYNNVLHLLQSHYDEEIEIILSNNGTQNETAPFYDKINEIDDARLTYFAFEENQGYALNCCKVCELAKGDFILLISDEDLVNFDVLGKILNQLNASKETLSLMKTSTTMFNKWSTATSKAGQDAMISFMLTSNYVSGMILNNTLLRQHKGIEYVHEHLHDNNVCYWYPHMFWELLLCQYGDVHSTELVLINEGAAEQSDEVVVTVDNSEIEIPYYRSIEGRLGQHEGFYRIFEDLEICKNDKELLRVMYLQLCSKTFALVNLTFDMNYKQTGADQTEFFKKAYDFCTSERFLTADIAATGGRDDIALIHRIMVNRMS</sequence>
<dbReference type="Pfam" id="PF00535">
    <property type="entry name" value="Glycos_transf_2"/>
    <property type="match status" value="1"/>
</dbReference>
<dbReference type="Gene3D" id="3.90.550.10">
    <property type="entry name" value="Spore Coat Polysaccharide Biosynthesis Protein SpsA, Chain A"/>
    <property type="match status" value="1"/>
</dbReference>
<dbReference type="SUPFAM" id="SSF53448">
    <property type="entry name" value="Nucleotide-diphospho-sugar transferases"/>
    <property type="match status" value="1"/>
</dbReference>
<dbReference type="RefSeq" id="WP_258386310.1">
    <property type="nucleotide sequence ID" value="NZ_CP091430.1"/>
</dbReference>
<dbReference type="CDD" id="cd00761">
    <property type="entry name" value="Glyco_tranf_GTA_type"/>
    <property type="match status" value="1"/>
</dbReference>
<protein>
    <submittedName>
        <fullName evidence="2">Glycosyltransferase</fullName>
    </submittedName>
</protein>
<evidence type="ECO:0000313" key="3">
    <source>
        <dbReference type="Proteomes" id="UP001057877"/>
    </source>
</evidence>
<gene>
    <name evidence="2" type="ORF">L1F29_33575</name>
</gene>
<reference evidence="2" key="1">
    <citation type="submission" date="2022-01" db="EMBL/GenBank/DDBJ databases">
        <title>Paenibacillus spongiae sp. nov., isolated from marine sponge.</title>
        <authorList>
            <person name="Li Z."/>
            <person name="Zhang M."/>
        </authorList>
    </citation>
    <scope>NUCLEOTIDE SEQUENCE</scope>
    <source>
        <strain evidence="2">PHS-Z3</strain>
    </source>
</reference>
<dbReference type="Proteomes" id="UP001057877">
    <property type="component" value="Chromosome"/>
</dbReference>
<feature type="domain" description="Glycosyltransferase 2-like" evidence="1">
    <location>
        <begin position="289"/>
        <end position="398"/>
    </location>
</feature>
<dbReference type="InterPro" id="IPR001173">
    <property type="entry name" value="Glyco_trans_2-like"/>
</dbReference>
<keyword evidence="3" id="KW-1185">Reference proteome</keyword>
<proteinExistence type="predicted"/>
<dbReference type="EMBL" id="CP091430">
    <property type="protein sequence ID" value="UVI30240.1"/>
    <property type="molecule type" value="Genomic_DNA"/>
</dbReference>
<evidence type="ECO:0000259" key="1">
    <source>
        <dbReference type="Pfam" id="PF00535"/>
    </source>
</evidence>
<dbReference type="InterPro" id="IPR029044">
    <property type="entry name" value="Nucleotide-diphossugar_trans"/>
</dbReference>
<organism evidence="2 3">
    <name type="scientific">Paenibacillus spongiae</name>
    <dbReference type="NCBI Taxonomy" id="2909671"/>
    <lineage>
        <taxon>Bacteria</taxon>
        <taxon>Bacillati</taxon>
        <taxon>Bacillota</taxon>
        <taxon>Bacilli</taxon>
        <taxon>Bacillales</taxon>
        <taxon>Paenibacillaceae</taxon>
        <taxon>Paenibacillus</taxon>
    </lineage>
</organism>